<organism evidence="1 2">
    <name type="scientific">Nelumbo nucifera</name>
    <name type="common">Sacred lotus</name>
    <dbReference type="NCBI Taxonomy" id="4432"/>
    <lineage>
        <taxon>Eukaryota</taxon>
        <taxon>Viridiplantae</taxon>
        <taxon>Streptophyta</taxon>
        <taxon>Embryophyta</taxon>
        <taxon>Tracheophyta</taxon>
        <taxon>Spermatophyta</taxon>
        <taxon>Magnoliopsida</taxon>
        <taxon>Proteales</taxon>
        <taxon>Nelumbonaceae</taxon>
        <taxon>Nelumbo</taxon>
    </lineage>
</organism>
<sequence length="55" mass="5975">MIDCSGPSRTSGSVEELTKTFGVGRSADVGGRAGAVEVEIHAAGWYRYHHLHYRV</sequence>
<proteinExistence type="predicted"/>
<evidence type="ECO:0000313" key="2">
    <source>
        <dbReference type="Proteomes" id="UP000607653"/>
    </source>
</evidence>
<reference evidence="1 2" key="1">
    <citation type="journal article" date="2020" name="Mol. Biol. Evol.">
        <title>Distinct Expression and Methylation Patterns for Genes with Different Fates following a Single Whole-Genome Duplication in Flowering Plants.</title>
        <authorList>
            <person name="Shi T."/>
            <person name="Rahmani R.S."/>
            <person name="Gugger P.F."/>
            <person name="Wang M."/>
            <person name="Li H."/>
            <person name="Zhang Y."/>
            <person name="Li Z."/>
            <person name="Wang Q."/>
            <person name="Van de Peer Y."/>
            <person name="Marchal K."/>
            <person name="Chen J."/>
        </authorList>
    </citation>
    <scope>NUCLEOTIDE SEQUENCE [LARGE SCALE GENOMIC DNA]</scope>
    <source>
        <tissue evidence="1">Leaf</tissue>
    </source>
</reference>
<protein>
    <submittedName>
        <fullName evidence="1">Uncharacterized protein</fullName>
    </submittedName>
</protein>
<name>A0A822XR31_NELNU</name>
<dbReference type="Proteomes" id="UP000607653">
    <property type="component" value="Unassembled WGS sequence"/>
</dbReference>
<dbReference type="EMBL" id="DUZY01000001">
    <property type="protein sequence ID" value="DAD22787.1"/>
    <property type="molecule type" value="Genomic_DNA"/>
</dbReference>
<dbReference type="AlphaFoldDB" id="A0A822XR31"/>
<evidence type="ECO:0000313" key="1">
    <source>
        <dbReference type="EMBL" id="DAD22787.1"/>
    </source>
</evidence>
<accession>A0A822XR31</accession>
<keyword evidence="2" id="KW-1185">Reference proteome</keyword>
<gene>
    <name evidence="1" type="ORF">HUJ06_024250</name>
</gene>
<comment type="caution">
    <text evidence="1">The sequence shown here is derived from an EMBL/GenBank/DDBJ whole genome shotgun (WGS) entry which is preliminary data.</text>
</comment>